<dbReference type="AlphaFoldDB" id="A0A4T2BNH0"/>
<dbReference type="PROSITE" id="PS51750">
    <property type="entry name" value="BRO_N"/>
    <property type="match status" value="1"/>
</dbReference>
<dbReference type="InterPro" id="IPR003497">
    <property type="entry name" value="BRO_N_domain"/>
</dbReference>
<sequence length="250" mass="27306">MTALDIFTYSGQQVRTVVIDGEPWFVAADILLQLDLSRSSLVSLDDDEKGVHTVDTLGGQQSVTVINEPGLYSLILRSRKDEAKTFKRWVTHDVLPAIRKTGRYGSDVDMLAALPSSKLLALAAEAAERAEVLQAKITADAPKVLFADAVATSEDSILVSRLAGILKQNGTDIGQNRLYERLRTEGYLCKSGSSYNRPTQRALDLGVFEVVERTVQGSDGTPRLTFTTKVTGKGQQYFNNRYATTAAVMS</sequence>
<evidence type="ECO:0000313" key="2">
    <source>
        <dbReference type="EMBL" id="TIH32690.1"/>
    </source>
</evidence>
<evidence type="ECO:0000313" key="3">
    <source>
        <dbReference type="Proteomes" id="UP000306192"/>
    </source>
</evidence>
<reference evidence="2 3" key="1">
    <citation type="journal article" date="2019" name="Microorganisms">
        <title>Systematic Affiliation and Genome Analysis of Subtercola vilae DB165(T) with Particular Emphasis on Cold Adaptation of an Isolate from a High-Altitude Cold Volcano Lake.</title>
        <authorList>
            <person name="Villalobos A.S."/>
            <person name="Wiese J."/>
            <person name="Imhoff J.F."/>
            <person name="Dorador C."/>
            <person name="Keller A."/>
            <person name="Hentschel U."/>
        </authorList>
    </citation>
    <scope>NUCLEOTIDE SEQUENCE [LARGE SCALE GENOMIC DNA]</scope>
    <source>
        <strain evidence="2 3">DB165</strain>
    </source>
</reference>
<name>A0A4T2BNH0_9MICO</name>
<gene>
    <name evidence="2" type="ORF">D4765_15475</name>
</gene>
<accession>A0A4T2BNH0</accession>
<dbReference type="SMART" id="SM01040">
    <property type="entry name" value="Bro-N"/>
    <property type="match status" value="1"/>
</dbReference>
<evidence type="ECO:0000259" key="1">
    <source>
        <dbReference type="PROSITE" id="PS51750"/>
    </source>
</evidence>
<comment type="caution">
    <text evidence="2">The sequence shown here is derived from an EMBL/GenBank/DDBJ whole genome shotgun (WGS) entry which is preliminary data.</text>
</comment>
<dbReference type="OrthoDB" id="9812611at2"/>
<dbReference type="Proteomes" id="UP000306192">
    <property type="component" value="Unassembled WGS sequence"/>
</dbReference>
<dbReference type="Pfam" id="PF02498">
    <property type="entry name" value="Bro-N"/>
    <property type="match status" value="1"/>
</dbReference>
<organism evidence="2 3">
    <name type="scientific">Subtercola vilae</name>
    <dbReference type="NCBI Taxonomy" id="2056433"/>
    <lineage>
        <taxon>Bacteria</taxon>
        <taxon>Bacillati</taxon>
        <taxon>Actinomycetota</taxon>
        <taxon>Actinomycetes</taxon>
        <taxon>Micrococcales</taxon>
        <taxon>Microbacteriaceae</taxon>
        <taxon>Subtercola</taxon>
    </lineage>
</organism>
<dbReference type="GO" id="GO:0003677">
    <property type="term" value="F:DNA binding"/>
    <property type="evidence" value="ECO:0007669"/>
    <property type="project" value="InterPro"/>
</dbReference>
<feature type="domain" description="Bro-N" evidence="1">
    <location>
        <begin position="1"/>
        <end position="102"/>
    </location>
</feature>
<dbReference type="Pfam" id="PF03374">
    <property type="entry name" value="ANT"/>
    <property type="match status" value="1"/>
</dbReference>
<dbReference type="InterPro" id="IPR005039">
    <property type="entry name" value="Ant_C"/>
</dbReference>
<keyword evidence="3" id="KW-1185">Reference proteome</keyword>
<dbReference type="RefSeq" id="WP_136643217.1">
    <property type="nucleotide sequence ID" value="NZ_QYRT01000039.1"/>
</dbReference>
<protein>
    <submittedName>
        <fullName evidence="2">Phage antirepressor Ant</fullName>
    </submittedName>
</protein>
<dbReference type="PANTHER" id="PTHR36180:SF2">
    <property type="entry name" value="BRO FAMILY PROTEIN"/>
    <property type="match status" value="1"/>
</dbReference>
<dbReference type="PANTHER" id="PTHR36180">
    <property type="entry name" value="DNA-BINDING PROTEIN-RELATED-RELATED"/>
    <property type="match status" value="1"/>
</dbReference>
<dbReference type="EMBL" id="QYRT01000039">
    <property type="protein sequence ID" value="TIH32690.1"/>
    <property type="molecule type" value="Genomic_DNA"/>
</dbReference>
<proteinExistence type="predicted"/>